<evidence type="ECO:0000313" key="9">
    <source>
        <dbReference type="EMBL" id="PRQ25204.1"/>
    </source>
</evidence>
<feature type="coiled-coil region" evidence="7">
    <location>
        <begin position="27"/>
        <end position="61"/>
    </location>
</feature>
<comment type="caution">
    <text evidence="9">The sequence shown here is derived from an EMBL/GenBank/DDBJ whole genome shotgun (WGS) entry which is preliminary data.</text>
</comment>
<keyword evidence="5" id="KW-0611">Plant defense</keyword>
<dbReference type="SUPFAM" id="SSF52540">
    <property type="entry name" value="P-loop containing nucleoside triphosphate hydrolases"/>
    <property type="match status" value="1"/>
</dbReference>
<evidence type="ECO:0000313" key="10">
    <source>
        <dbReference type="Proteomes" id="UP000238479"/>
    </source>
</evidence>
<dbReference type="Gene3D" id="1.10.8.430">
    <property type="entry name" value="Helical domain of apoptotic protease-activating factors"/>
    <property type="match status" value="1"/>
</dbReference>
<evidence type="ECO:0000256" key="2">
    <source>
        <dbReference type="ARBA" id="ARBA00022614"/>
    </source>
</evidence>
<dbReference type="PANTHER" id="PTHR33463">
    <property type="entry name" value="NB-ARC DOMAIN-CONTAINING PROTEIN-RELATED"/>
    <property type="match status" value="1"/>
</dbReference>
<proteinExistence type="inferred from homology"/>
<dbReference type="OMA" id="CFENERT"/>
<dbReference type="InterPro" id="IPR042197">
    <property type="entry name" value="Apaf_helical"/>
</dbReference>
<dbReference type="Gene3D" id="3.40.50.300">
    <property type="entry name" value="P-loop containing nucleotide triphosphate hydrolases"/>
    <property type="match status" value="1"/>
</dbReference>
<evidence type="ECO:0000256" key="4">
    <source>
        <dbReference type="ARBA" id="ARBA00022741"/>
    </source>
</evidence>
<sequence>MEAIVSSVLGKLAEYTVEPVLRQFGYLIHYESNVARLNNQVERLNAQRRDVAEKIEAATRNSETILHQVEIWLDQVDRTLRDKDTCFENERTAKAECCSNGWFPNLKIRHSLSRKAKKMTPDVDSLIDNKFEVVGFAARHEGASSSQASNIMNFESRKSIIEGVMEALKGNQVNLIVICGMGGIGKTTMVKEVVIRAKKEGLVDEHAKVVVNDKPDISKIQSDIAELLGLKLEEQVLESRADKLFNRLSAKRVLVVLDNVWETLDLREIGIPSGLNSCKILVTSRNQDIFNDMEEARKKFPIDVLPESDAWSLFKKMAGDDIESDPELRSIAEQVLEKCDGLPVAISTLGSALRGKPRASWNYALGLLQNPFEGDIQPFEGEIQGMKKNVYHPIRLSYDFLESERVKSLFLLCCIFRESTDIPVEDLVTHAFGLRVFQRIDKVEKARDGVEALVYTLKSCYLLLDSGKEECVRMHDVVRAVGLRIASDESEGTFLVRHGVPLENWSRGYICTSLTANKSTHELLLLSRTNDEERSNVGTLGTLNGVEDLKVLDISVPYKGLYTWITFAIMSRTRLESLPILMRNIQTLCLRGLELRLETISMIGDLRTLTILRLGGSSIQYVPEEFKNLCNLKLLDLADCSELQEISSGVISSLTKLEELYLWVVFVDEFRNHSVC</sequence>
<dbReference type="Pfam" id="PF00931">
    <property type="entry name" value="NB-ARC"/>
    <property type="match status" value="1"/>
</dbReference>
<dbReference type="InterPro" id="IPR050905">
    <property type="entry name" value="Plant_NBS-LRR"/>
</dbReference>
<keyword evidence="3" id="KW-0677">Repeat</keyword>
<dbReference type="InterPro" id="IPR032675">
    <property type="entry name" value="LRR_dom_sf"/>
</dbReference>
<organism evidence="9 10">
    <name type="scientific">Rosa chinensis</name>
    <name type="common">China rose</name>
    <dbReference type="NCBI Taxonomy" id="74649"/>
    <lineage>
        <taxon>Eukaryota</taxon>
        <taxon>Viridiplantae</taxon>
        <taxon>Streptophyta</taxon>
        <taxon>Embryophyta</taxon>
        <taxon>Tracheophyta</taxon>
        <taxon>Spermatophyta</taxon>
        <taxon>Magnoliopsida</taxon>
        <taxon>eudicotyledons</taxon>
        <taxon>Gunneridae</taxon>
        <taxon>Pentapetalae</taxon>
        <taxon>rosids</taxon>
        <taxon>fabids</taxon>
        <taxon>Rosales</taxon>
        <taxon>Rosaceae</taxon>
        <taxon>Rosoideae</taxon>
        <taxon>Rosoideae incertae sedis</taxon>
        <taxon>Rosa</taxon>
    </lineage>
</organism>
<dbReference type="PANTHER" id="PTHR33463:SF198">
    <property type="entry name" value="RPP4C3"/>
    <property type="match status" value="1"/>
</dbReference>
<protein>
    <submittedName>
        <fullName evidence="9">Putative P-loop containing nucleoside triphosphate hydrolase, leucine-rich repeat domain, L</fullName>
    </submittedName>
</protein>
<keyword evidence="10" id="KW-1185">Reference proteome</keyword>
<dbReference type="InterPro" id="IPR027417">
    <property type="entry name" value="P-loop_NTPase"/>
</dbReference>
<dbReference type="Proteomes" id="UP000238479">
    <property type="component" value="Chromosome 6"/>
</dbReference>
<evidence type="ECO:0000256" key="1">
    <source>
        <dbReference type="ARBA" id="ARBA00008894"/>
    </source>
</evidence>
<dbReference type="AlphaFoldDB" id="A0A2P6PTG6"/>
<keyword evidence="9" id="KW-0378">Hydrolase</keyword>
<comment type="similarity">
    <text evidence="1">Belongs to the disease resistance NB-LRR family.</text>
</comment>
<feature type="domain" description="NB-ARC" evidence="8">
    <location>
        <begin position="159"/>
        <end position="319"/>
    </location>
</feature>
<keyword evidence="6" id="KW-0067">ATP-binding</keyword>
<dbReference type="Gene3D" id="1.10.10.10">
    <property type="entry name" value="Winged helix-like DNA-binding domain superfamily/Winged helix DNA-binding domain"/>
    <property type="match status" value="1"/>
</dbReference>
<name>A0A2P6PTG6_ROSCH</name>
<dbReference type="EMBL" id="PDCK01000044">
    <property type="protein sequence ID" value="PRQ25204.1"/>
    <property type="molecule type" value="Genomic_DNA"/>
</dbReference>
<evidence type="ECO:0000256" key="6">
    <source>
        <dbReference type="ARBA" id="ARBA00022840"/>
    </source>
</evidence>
<dbReference type="GO" id="GO:0016787">
    <property type="term" value="F:hydrolase activity"/>
    <property type="evidence" value="ECO:0007669"/>
    <property type="project" value="UniProtKB-KW"/>
</dbReference>
<evidence type="ECO:0000256" key="5">
    <source>
        <dbReference type="ARBA" id="ARBA00022821"/>
    </source>
</evidence>
<evidence type="ECO:0000256" key="3">
    <source>
        <dbReference type="ARBA" id="ARBA00022737"/>
    </source>
</evidence>
<dbReference type="PRINTS" id="PR00364">
    <property type="entry name" value="DISEASERSIST"/>
</dbReference>
<keyword evidence="7" id="KW-0175">Coiled coil</keyword>
<dbReference type="InterPro" id="IPR036388">
    <property type="entry name" value="WH-like_DNA-bd_sf"/>
</dbReference>
<dbReference type="GO" id="GO:0043531">
    <property type="term" value="F:ADP binding"/>
    <property type="evidence" value="ECO:0007669"/>
    <property type="project" value="InterPro"/>
</dbReference>
<evidence type="ECO:0000259" key="8">
    <source>
        <dbReference type="Pfam" id="PF00931"/>
    </source>
</evidence>
<keyword evidence="4" id="KW-0547">Nucleotide-binding</keyword>
<dbReference type="InterPro" id="IPR002182">
    <property type="entry name" value="NB-ARC"/>
</dbReference>
<accession>A0A2P6PTG6</accession>
<dbReference type="SUPFAM" id="SSF52058">
    <property type="entry name" value="L domain-like"/>
    <property type="match status" value="1"/>
</dbReference>
<evidence type="ECO:0000256" key="7">
    <source>
        <dbReference type="SAM" id="Coils"/>
    </source>
</evidence>
<gene>
    <name evidence="9" type="ORF">RchiOBHm_Chr6g0281031</name>
</gene>
<reference evidence="9 10" key="1">
    <citation type="journal article" date="2018" name="Nat. Genet.">
        <title>The Rosa genome provides new insights in the design of modern roses.</title>
        <authorList>
            <person name="Bendahmane M."/>
        </authorList>
    </citation>
    <scope>NUCLEOTIDE SEQUENCE [LARGE SCALE GENOMIC DNA]</scope>
    <source>
        <strain evidence="10">cv. Old Blush</strain>
    </source>
</reference>
<dbReference type="GO" id="GO:0006952">
    <property type="term" value="P:defense response"/>
    <property type="evidence" value="ECO:0007669"/>
    <property type="project" value="UniProtKB-KW"/>
</dbReference>
<dbReference type="GO" id="GO:0005524">
    <property type="term" value="F:ATP binding"/>
    <property type="evidence" value="ECO:0007669"/>
    <property type="project" value="UniProtKB-KW"/>
</dbReference>
<dbReference type="Gramene" id="PRQ25204">
    <property type="protein sequence ID" value="PRQ25204"/>
    <property type="gene ID" value="RchiOBHm_Chr6g0281031"/>
</dbReference>
<dbReference type="Gene3D" id="3.80.10.10">
    <property type="entry name" value="Ribonuclease Inhibitor"/>
    <property type="match status" value="1"/>
</dbReference>
<keyword evidence="2" id="KW-0433">Leucine-rich repeat</keyword>